<evidence type="ECO:0000256" key="2">
    <source>
        <dbReference type="SAM" id="SignalP"/>
    </source>
</evidence>
<dbReference type="GO" id="GO:0016788">
    <property type="term" value="F:hydrolase activity, acting on ester bonds"/>
    <property type="evidence" value="ECO:0007669"/>
    <property type="project" value="InterPro"/>
</dbReference>
<dbReference type="STRING" id="542762.A0A4S4E464"/>
<feature type="signal peptide" evidence="2">
    <location>
        <begin position="1"/>
        <end position="21"/>
    </location>
</feature>
<sequence length="358" mass="39662">MANALATSVLVILFCVLPLVADDGICQSMVVSQGYVFVKTIKGFRWAALARNLTGRLRIPVGRSGKKPDRPPVLLQHGLLVDAITWLLNPPGESLGFILADNGFDVWPANSRGTKSSRGHKLLSPSDAAYWDWSWDELAAYDLPASFQYVHDQTGQNLHYMLGLWNSDCLGCFSQMNLLTMLRSAALLAPLAYLGQMPSPFARVIADGFIAEDFYLLGFVEFAPGGEAAARLLKFICDIRQSDCADLMTAVTVIRQGTLAMYDYGNEDENNIHYGQPAPPVYNTASIPNDLPLFLSYGGQDLLSDVNGVQTLLDTLKDHDAYKLVVQYKENYAHYDFIFGFNAKQVVYDPLVAFFRLH</sequence>
<accession>A0A4S4E464</accession>
<dbReference type="PANTHER" id="PTHR11005">
    <property type="entry name" value="LYSOSOMAL ACID LIPASE-RELATED"/>
    <property type="match status" value="1"/>
</dbReference>
<protein>
    <submittedName>
        <fullName evidence="3">Uncharacterized protein</fullName>
    </submittedName>
</protein>
<gene>
    <name evidence="3" type="ORF">TEA_023107</name>
</gene>
<dbReference type="InterPro" id="IPR025483">
    <property type="entry name" value="Lipase_euk"/>
</dbReference>
<dbReference type="InterPro" id="IPR029058">
    <property type="entry name" value="AB_hydrolase_fold"/>
</dbReference>
<evidence type="ECO:0000313" key="3">
    <source>
        <dbReference type="EMBL" id="THG10731.1"/>
    </source>
</evidence>
<keyword evidence="2" id="KW-0732">Signal</keyword>
<organism evidence="3 4">
    <name type="scientific">Camellia sinensis var. sinensis</name>
    <name type="common">China tea</name>
    <dbReference type="NCBI Taxonomy" id="542762"/>
    <lineage>
        <taxon>Eukaryota</taxon>
        <taxon>Viridiplantae</taxon>
        <taxon>Streptophyta</taxon>
        <taxon>Embryophyta</taxon>
        <taxon>Tracheophyta</taxon>
        <taxon>Spermatophyta</taxon>
        <taxon>Magnoliopsida</taxon>
        <taxon>eudicotyledons</taxon>
        <taxon>Gunneridae</taxon>
        <taxon>Pentapetalae</taxon>
        <taxon>asterids</taxon>
        <taxon>Ericales</taxon>
        <taxon>Theaceae</taxon>
        <taxon>Camellia</taxon>
    </lineage>
</organism>
<dbReference type="Gene3D" id="3.40.50.1820">
    <property type="entry name" value="alpha/beta hydrolase"/>
    <property type="match status" value="2"/>
</dbReference>
<proteinExistence type="inferred from homology"/>
<evidence type="ECO:0000256" key="1">
    <source>
        <dbReference type="ARBA" id="ARBA00010701"/>
    </source>
</evidence>
<keyword evidence="4" id="KW-1185">Reference proteome</keyword>
<dbReference type="PIRSF" id="PIRSF000862">
    <property type="entry name" value="Steryl_ester_lip"/>
    <property type="match status" value="1"/>
</dbReference>
<dbReference type="EMBL" id="SDRB02007721">
    <property type="protein sequence ID" value="THG10731.1"/>
    <property type="molecule type" value="Genomic_DNA"/>
</dbReference>
<comment type="caution">
    <text evidence="3">The sequence shown here is derived from an EMBL/GenBank/DDBJ whole genome shotgun (WGS) entry which is preliminary data.</text>
</comment>
<feature type="chain" id="PRO_5020506925" evidence="2">
    <location>
        <begin position="22"/>
        <end position="358"/>
    </location>
</feature>
<name>A0A4S4E464_CAMSN</name>
<reference evidence="3 4" key="1">
    <citation type="journal article" date="2018" name="Proc. Natl. Acad. Sci. U.S.A.">
        <title>Draft genome sequence of Camellia sinensis var. sinensis provides insights into the evolution of the tea genome and tea quality.</title>
        <authorList>
            <person name="Wei C."/>
            <person name="Yang H."/>
            <person name="Wang S."/>
            <person name="Zhao J."/>
            <person name="Liu C."/>
            <person name="Gao L."/>
            <person name="Xia E."/>
            <person name="Lu Y."/>
            <person name="Tai Y."/>
            <person name="She G."/>
            <person name="Sun J."/>
            <person name="Cao H."/>
            <person name="Tong W."/>
            <person name="Gao Q."/>
            <person name="Li Y."/>
            <person name="Deng W."/>
            <person name="Jiang X."/>
            <person name="Wang W."/>
            <person name="Chen Q."/>
            <person name="Zhang S."/>
            <person name="Li H."/>
            <person name="Wu J."/>
            <person name="Wang P."/>
            <person name="Li P."/>
            <person name="Shi C."/>
            <person name="Zheng F."/>
            <person name="Jian J."/>
            <person name="Huang B."/>
            <person name="Shan D."/>
            <person name="Shi M."/>
            <person name="Fang C."/>
            <person name="Yue Y."/>
            <person name="Li F."/>
            <person name="Li D."/>
            <person name="Wei S."/>
            <person name="Han B."/>
            <person name="Jiang C."/>
            <person name="Yin Y."/>
            <person name="Xia T."/>
            <person name="Zhang Z."/>
            <person name="Bennetzen J.L."/>
            <person name="Zhao S."/>
            <person name="Wan X."/>
        </authorList>
    </citation>
    <scope>NUCLEOTIDE SEQUENCE [LARGE SCALE GENOMIC DNA]</scope>
    <source>
        <strain evidence="4">cv. Shuchazao</strain>
        <tissue evidence="3">Leaf</tissue>
    </source>
</reference>
<dbReference type="Proteomes" id="UP000306102">
    <property type="component" value="Unassembled WGS sequence"/>
</dbReference>
<evidence type="ECO:0000313" key="4">
    <source>
        <dbReference type="Proteomes" id="UP000306102"/>
    </source>
</evidence>
<dbReference type="SUPFAM" id="SSF53474">
    <property type="entry name" value="alpha/beta-Hydrolases"/>
    <property type="match status" value="1"/>
</dbReference>
<dbReference type="AlphaFoldDB" id="A0A4S4E464"/>
<comment type="similarity">
    <text evidence="1">Belongs to the AB hydrolase superfamily. Lipase family.</text>
</comment>